<dbReference type="PANTHER" id="PTHR42999">
    <property type="entry name" value="ANTIBIOTIC RESISTANCE PROTEIN MCBG"/>
    <property type="match status" value="1"/>
</dbReference>
<dbReference type="InterPro" id="IPR052949">
    <property type="entry name" value="PA_immunity-related"/>
</dbReference>
<dbReference type="AlphaFoldDB" id="A0A3R9PG10"/>
<gene>
    <name evidence="1" type="ORF">D7Z54_28770</name>
</gene>
<dbReference type="SUPFAM" id="SSF141571">
    <property type="entry name" value="Pentapeptide repeat-like"/>
    <property type="match status" value="1"/>
</dbReference>
<evidence type="ECO:0000313" key="1">
    <source>
        <dbReference type="EMBL" id="RSL29932.1"/>
    </source>
</evidence>
<keyword evidence="2" id="KW-1185">Reference proteome</keyword>
<dbReference type="InterPro" id="IPR001646">
    <property type="entry name" value="5peptide_repeat"/>
</dbReference>
<protein>
    <submittedName>
        <fullName evidence="1">Pentapeptide repeat-containing protein</fullName>
    </submittedName>
</protein>
<name>A0A3R9PG10_9BACI</name>
<comment type="caution">
    <text evidence="1">The sequence shown here is derived from an EMBL/GenBank/DDBJ whole genome shotgun (WGS) entry which is preliminary data.</text>
</comment>
<organism evidence="1 2">
    <name type="scientific">Salibacterium salarium</name>
    <dbReference type="NCBI Taxonomy" id="284579"/>
    <lineage>
        <taxon>Bacteria</taxon>
        <taxon>Bacillati</taxon>
        <taxon>Bacillota</taxon>
        <taxon>Bacilli</taxon>
        <taxon>Bacillales</taxon>
        <taxon>Bacillaceae</taxon>
    </lineage>
</organism>
<evidence type="ECO:0000313" key="2">
    <source>
        <dbReference type="Proteomes" id="UP000275076"/>
    </source>
</evidence>
<dbReference type="Proteomes" id="UP000275076">
    <property type="component" value="Unassembled WGS sequence"/>
</dbReference>
<sequence length="236" mass="27706">MSSNRIEFIVDSYLRPYKKNEVYKEIKNQLISQINAFIKENSEEMSQEDIIKNVNQKLHTNEFDFNLENLTFDSDNKVYFSNKTFKQETLKALLNAEYTKCDFLELITFKESLSFLSLVKCYFKNFSIENSEISKADFLKSDLISSKIVNTRIYNVDFVDCDFIKSSFASSDFRNISFRNCYFKKVSFENTKLINVQFISSSISKVDFTGAIMDHITYDFLNQLNVDLSKVELMSY</sequence>
<dbReference type="PANTHER" id="PTHR42999:SF1">
    <property type="entry name" value="PENTAPEPTIDE REPEAT-CONTAINING PROTEIN"/>
    <property type="match status" value="1"/>
</dbReference>
<dbReference type="Gene3D" id="2.160.20.80">
    <property type="entry name" value="E3 ubiquitin-protein ligase SopA"/>
    <property type="match status" value="1"/>
</dbReference>
<reference evidence="1 2" key="1">
    <citation type="submission" date="2018-10" db="EMBL/GenBank/DDBJ databases">
        <title>Draft genome sequence of Bacillus salarius IM0101, isolated from a hypersaline soil in Inner Mongolia, China.</title>
        <authorList>
            <person name="Yamprayoonswat W."/>
            <person name="Boonvisut S."/>
            <person name="Jumpathong W."/>
            <person name="Sittihan S."/>
            <person name="Ruangsuj P."/>
            <person name="Wanthongcharoen S."/>
            <person name="Thongpramul N."/>
            <person name="Pimmason S."/>
            <person name="Yu B."/>
            <person name="Yasawong M."/>
        </authorList>
    </citation>
    <scope>NUCLEOTIDE SEQUENCE [LARGE SCALE GENOMIC DNA]</scope>
    <source>
        <strain evidence="1 2">IM0101</strain>
    </source>
</reference>
<accession>A0A3R9PG10</accession>
<dbReference type="EMBL" id="RBVX01000047">
    <property type="protein sequence ID" value="RSL29932.1"/>
    <property type="molecule type" value="Genomic_DNA"/>
</dbReference>
<dbReference type="Pfam" id="PF13599">
    <property type="entry name" value="Pentapeptide_4"/>
    <property type="match status" value="1"/>
</dbReference>
<dbReference type="OrthoDB" id="9812495at2"/>
<dbReference type="RefSeq" id="WP_125561645.1">
    <property type="nucleotide sequence ID" value="NZ_RBVX01000047.1"/>
</dbReference>
<proteinExistence type="predicted"/>